<keyword evidence="3" id="KW-1185">Reference proteome</keyword>
<evidence type="ECO:0000313" key="2">
    <source>
        <dbReference type="EMBL" id="MFD2412059.1"/>
    </source>
</evidence>
<keyword evidence="1" id="KW-0812">Transmembrane</keyword>
<evidence type="ECO:0000313" key="3">
    <source>
        <dbReference type="Proteomes" id="UP001597448"/>
    </source>
</evidence>
<sequence length="98" mass="11533">MKAIFKKLSFWLPVLSLLVCLYNLSGEDDKNLLLFLTSPLLLIFNPELTTLHYSMENEQTFQYILYGIHFVSWLAFGLIIEWGLSWLSRKSQERPPNH</sequence>
<name>A0ABW5FAT4_9BACL</name>
<evidence type="ECO:0000256" key="1">
    <source>
        <dbReference type="SAM" id="Phobius"/>
    </source>
</evidence>
<dbReference type="EMBL" id="JBHUKY010000033">
    <property type="protein sequence ID" value="MFD2412059.1"/>
    <property type="molecule type" value="Genomic_DNA"/>
</dbReference>
<dbReference type="Proteomes" id="UP001597448">
    <property type="component" value="Unassembled WGS sequence"/>
</dbReference>
<gene>
    <name evidence="2" type="ORF">ACFSX3_19380</name>
</gene>
<protein>
    <submittedName>
        <fullName evidence="2">Uncharacterized protein</fullName>
    </submittedName>
</protein>
<keyword evidence="1" id="KW-1133">Transmembrane helix</keyword>
<keyword evidence="1" id="KW-0472">Membrane</keyword>
<feature type="transmembrane region" description="Helical" evidence="1">
    <location>
        <begin position="63"/>
        <end position="84"/>
    </location>
</feature>
<comment type="caution">
    <text evidence="2">The sequence shown here is derived from an EMBL/GenBank/DDBJ whole genome shotgun (WGS) entry which is preliminary data.</text>
</comment>
<reference evidence="3" key="1">
    <citation type="journal article" date="2019" name="Int. J. Syst. Evol. Microbiol.">
        <title>The Global Catalogue of Microorganisms (GCM) 10K type strain sequencing project: providing services to taxonomists for standard genome sequencing and annotation.</title>
        <authorList>
            <consortium name="The Broad Institute Genomics Platform"/>
            <consortium name="The Broad Institute Genome Sequencing Center for Infectious Disease"/>
            <person name="Wu L."/>
            <person name="Ma J."/>
        </authorList>
    </citation>
    <scope>NUCLEOTIDE SEQUENCE [LARGE SCALE GENOMIC DNA]</scope>
    <source>
        <strain evidence="3">CCM 8725</strain>
    </source>
</reference>
<organism evidence="2 3">
    <name type="scientific">Paenibacillus rhizoplanae</name>
    <dbReference type="NCBI Taxonomy" id="1917181"/>
    <lineage>
        <taxon>Bacteria</taxon>
        <taxon>Bacillati</taxon>
        <taxon>Bacillota</taxon>
        <taxon>Bacilli</taxon>
        <taxon>Bacillales</taxon>
        <taxon>Paenibacillaceae</taxon>
        <taxon>Paenibacillus</taxon>
    </lineage>
</organism>
<proteinExistence type="predicted"/>
<dbReference type="RefSeq" id="WP_209988206.1">
    <property type="nucleotide sequence ID" value="NZ_JBHUKY010000033.1"/>
</dbReference>
<accession>A0ABW5FAT4</accession>